<evidence type="ECO:0000313" key="2">
    <source>
        <dbReference type="Proteomes" id="UP000253324"/>
    </source>
</evidence>
<gene>
    <name evidence="1" type="ORF">C7476_11614</name>
</gene>
<dbReference type="AlphaFoldDB" id="A0A368YHP8"/>
<accession>A0A368YHP8</accession>
<name>A0A368YHP8_9HYPH</name>
<comment type="caution">
    <text evidence="1">The sequence shown here is derived from an EMBL/GenBank/DDBJ whole genome shotgun (WGS) entry which is preliminary data.</text>
</comment>
<organism evidence="1 2">
    <name type="scientific">Phyllobacterium bourgognense</name>
    <dbReference type="NCBI Taxonomy" id="314236"/>
    <lineage>
        <taxon>Bacteria</taxon>
        <taxon>Pseudomonadati</taxon>
        <taxon>Pseudomonadota</taxon>
        <taxon>Alphaproteobacteria</taxon>
        <taxon>Hyphomicrobiales</taxon>
        <taxon>Phyllobacteriaceae</taxon>
        <taxon>Phyllobacterium</taxon>
    </lineage>
</organism>
<evidence type="ECO:0000313" key="1">
    <source>
        <dbReference type="EMBL" id="RCW79760.1"/>
    </source>
</evidence>
<dbReference type="EMBL" id="QPJM01000016">
    <property type="protein sequence ID" value="RCW79760.1"/>
    <property type="molecule type" value="Genomic_DNA"/>
</dbReference>
<protein>
    <submittedName>
        <fullName evidence="1">Uncharacterized protein</fullName>
    </submittedName>
</protein>
<reference evidence="1 2" key="1">
    <citation type="submission" date="2018-07" db="EMBL/GenBank/DDBJ databases">
        <title>Genomic Encyclopedia of Type Strains, Phase III (KMG-III): the genomes of soil and plant-associated and newly described type strains.</title>
        <authorList>
            <person name="Whitman W."/>
        </authorList>
    </citation>
    <scope>NUCLEOTIDE SEQUENCE [LARGE SCALE GENOMIC DNA]</scope>
    <source>
        <strain evidence="1 2">31-25a</strain>
    </source>
</reference>
<keyword evidence="2" id="KW-1185">Reference proteome</keyword>
<dbReference type="Proteomes" id="UP000253324">
    <property type="component" value="Unassembled WGS sequence"/>
</dbReference>
<proteinExistence type="predicted"/>
<sequence length="65" mass="7262">MSGTSHGWLGPAHAVFSPWHMHCFEATSSQTLRPIHRLCSLYPNEKPPTLSMVLYIPNINGDDLT</sequence>